<sequence>MAEQPLDHAGSPTASAQQPSPPDAPEASAAPESGAGETTALQAENAALQDRALRALAEAENTRRRAKRDLEDERQFAVTGLARELLPVLDNLRRAIVASEQPSSQGASLIDGVRATERLLMGVLQRVGVQRVDALGAPFDPSRHEAMMEVDDPSTAPGAVADVMEEGYVLHDRLLRPARVIVTRRGASWGDHRENATSKQH</sequence>
<dbReference type="EMBL" id="FOTK01000033">
    <property type="protein sequence ID" value="SFM47005.1"/>
    <property type="molecule type" value="Genomic_DNA"/>
</dbReference>
<comment type="similarity">
    <text evidence="2 10 12">Belongs to the GrpE family.</text>
</comment>
<protein>
    <recommendedName>
        <fullName evidence="8 10">Protein GrpE</fullName>
    </recommendedName>
    <alternativeName>
        <fullName evidence="9 10">HSP-70 cofactor</fullName>
    </alternativeName>
</protein>
<dbReference type="PANTHER" id="PTHR21237:SF23">
    <property type="entry name" value="GRPE PROTEIN HOMOLOG, MITOCHONDRIAL"/>
    <property type="match status" value="1"/>
</dbReference>
<dbReference type="Gene3D" id="2.30.22.10">
    <property type="entry name" value="Head domain of nucleotide exchange factor GrpE"/>
    <property type="match status" value="1"/>
</dbReference>
<dbReference type="FunFam" id="2.30.22.10:FF:000001">
    <property type="entry name" value="Protein GrpE"/>
    <property type="match status" value="1"/>
</dbReference>
<evidence type="ECO:0000256" key="9">
    <source>
        <dbReference type="ARBA" id="ARBA00076414"/>
    </source>
</evidence>
<dbReference type="SUPFAM" id="SSF51064">
    <property type="entry name" value="Head domain of nucleotide exchange factor GrpE"/>
    <property type="match status" value="1"/>
</dbReference>
<accession>A0A1I4R4E0</accession>
<comment type="subcellular location">
    <subcellularLocation>
        <location evidence="1 10">Cytoplasm</location>
    </subcellularLocation>
</comment>
<evidence type="ECO:0000256" key="14">
    <source>
        <dbReference type="SAM" id="MobiDB-lite"/>
    </source>
</evidence>
<evidence type="ECO:0000256" key="4">
    <source>
        <dbReference type="ARBA" id="ARBA00022490"/>
    </source>
</evidence>
<keyword evidence="16" id="KW-1185">Reference proteome</keyword>
<evidence type="ECO:0000256" key="1">
    <source>
        <dbReference type="ARBA" id="ARBA00004496"/>
    </source>
</evidence>
<comment type="function">
    <text evidence="7 10 11">Participates actively in the response to hyperosmotic and heat shock by preventing the aggregation of stress-denatured proteins, in association with DnaK and GrpE. It is the nucleotide exchange factor for DnaK and may function as a thermosensor. Unfolded proteins bind initially to DnaJ; upon interaction with the DnaJ-bound protein, DnaK hydrolyzes its bound ATP, resulting in the formation of a stable complex. GrpE releases ADP from DnaK; ATP binding to DnaK triggers the release of the substrate protein, thus completing the reaction cycle. Several rounds of ATP-dependent interactions between DnaJ, DnaK and GrpE are required for fully efficient folding.</text>
</comment>
<keyword evidence="6 10" id="KW-0143">Chaperone</keyword>
<gene>
    <name evidence="10" type="primary">grpE</name>
    <name evidence="15" type="ORF">SAMN05192568_10334</name>
</gene>
<evidence type="ECO:0000256" key="8">
    <source>
        <dbReference type="ARBA" id="ARBA00072274"/>
    </source>
</evidence>
<comment type="subunit">
    <text evidence="3 10">Homodimer.</text>
</comment>
<dbReference type="PROSITE" id="PS01071">
    <property type="entry name" value="GRPE"/>
    <property type="match status" value="1"/>
</dbReference>
<name>A0A1I4R4E0_9HYPH</name>
<evidence type="ECO:0000256" key="12">
    <source>
        <dbReference type="RuleBase" id="RU004478"/>
    </source>
</evidence>
<dbReference type="InterPro" id="IPR013805">
    <property type="entry name" value="GrpE_CC"/>
</dbReference>
<dbReference type="RefSeq" id="WP_092044768.1">
    <property type="nucleotide sequence ID" value="NZ_FOTK01000033.1"/>
</dbReference>
<keyword evidence="4 10" id="KW-0963">Cytoplasm</keyword>
<evidence type="ECO:0000256" key="13">
    <source>
        <dbReference type="SAM" id="Coils"/>
    </source>
</evidence>
<dbReference type="HAMAP" id="MF_01151">
    <property type="entry name" value="GrpE"/>
    <property type="match status" value="1"/>
</dbReference>
<dbReference type="InterPro" id="IPR000740">
    <property type="entry name" value="GrpE"/>
</dbReference>
<evidence type="ECO:0000256" key="7">
    <source>
        <dbReference type="ARBA" id="ARBA00053401"/>
    </source>
</evidence>
<dbReference type="Proteomes" id="UP000199048">
    <property type="component" value="Unassembled WGS sequence"/>
</dbReference>
<feature type="compositionally biased region" description="Low complexity" evidence="14">
    <location>
        <begin position="25"/>
        <end position="38"/>
    </location>
</feature>
<dbReference type="GO" id="GO:0051082">
    <property type="term" value="F:unfolded protein binding"/>
    <property type="evidence" value="ECO:0007669"/>
    <property type="project" value="TreeGrafter"/>
</dbReference>
<feature type="compositionally biased region" description="Low complexity" evidence="14">
    <location>
        <begin position="9"/>
        <end position="18"/>
    </location>
</feature>
<dbReference type="GO" id="GO:0042803">
    <property type="term" value="F:protein homodimerization activity"/>
    <property type="evidence" value="ECO:0007669"/>
    <property type="project" value="InterPro"/>
</dbReference>
<dbReference type="Pfam" id="PF01025">
    <property type="entry name" value="GrpE"/>
    <property type="match status" value="1"/>
</dbReference>
<dbReference type="GO" id="GO:0005737">
    <property type="term" value="C:cytoplasm"/>
    <property type="evidence" value="ECO:0007669"/>
    <property type="project" value="UniProtKB-SubCell"/>
</dbReference>
<keyword evidence="5 10" id="KW-0346">Stress response</keyword>
<keyword evidence="13" id="KW-0175">Coiled coil</keyword>
<dbReference type="OrthoDB" id="9789811at2"/>
<dbReference type="AlphaFoldDB" id="A0A1I4R4E0"/>
<dbReference type="GO" id="GO:0000774">
    <property type="term" value="F:adenyl-nucleotide exchange factor activity"/>
    <property type="evidence" value="ECO:0007669"/>
    <property type="project" value="InterPro"/>
</dbReference>
<feature type="coiled-coil region" evidence="13">
    <location>
        <begin position="45"/>
        <end position="76"/>
    </location>
</feature>
<proteinExistence type="inferred from homology"/>
<evidence type="ECO:0000256" key="6">
    <source>
        <dbReference type="ARBA" id="ARBA00023186"/>
    </source>
</evidence>
<evidence type="ECO:0000256" key="11">
    <source>
        <dbReference type="RuleBase" id="RU000639"/>
    </source>
</evidence>
<dbReference type="GO" id="GO:0006457">
    <property type="term" value="P:protein folding"/>
    <property type="evidence" value="ECO:0007669"/>
    <property type="project" value="InterPro"/>
</dbReference>
<evidence type="ECO:0000256" key="3">
    <source>
        <dbReference type="ARBA" id="ARBA00011738"/>
    </source>
</evidence>
<dbReference type="PANTHER" id="PTHR21237">
    <property type="entry name" value="GRPE PROTEIN"/>
    <property type="match status" value="1"/>
</dbReference>
<evidence type="ECO:0000313" key="15">
    <source>
        <dbReference type="EMBL" id="SFM47005.1"/>
    </source>
</evidence>
<dbReference type="InterPro" id="IPR009012">
    <property type="entry name" value="GrpE_head"/>
</dbReference>
<dbReference type="PRINTS" id="PR00773">
    <property type="entry name" value="GRPEPROTEIN"/>
</dbReference>
<dbReference type="CDD" id="cd00446">
    <property type="entry name" value="GrpE"/>
    <property type="match status" value="1"/>
</dbReference>
<reference evidence="16" key="1">
    <citation type="submission" date="2016-10" db="EMBL/GenBank/DDBJ databases">
        <authorList>
            <person name="Varghese N."/>
            <person name="Submissions S."/>
        </authorList>
    </citation>
    <scope>NUCLEOTIDE SEQUENCE [LARGE SCALE GENOMIC DNA]</scope>
    <source>
        <strain evidence="16">BL36</strain>
    </source>
</reference>
<dbReference type="Gene3D" id="3.90.20.20">
    <property type="match status" value="1"/>
</dbReference>
<evidence type="ECO:0000256" key="10">
    <source>
        <dbReference type="HAMAP-Rule" id="MF_01151"/>
    </source>
</evidence>
<organism evidence="15 16">
    <name type="scientific">Methylobacterium pseudosasicola</name>
    <dbReference type="NCBI Taxonomy" id="582667"/>
    <lineage>
        <taxon>Bacteria</taxon>
        <taxon>Pseudomonadati</taxon>
        <taxon>Pseudomonadota</taxon>
        <taxon>Alphaproteobacteria</taxon>
        <taxon>Hyphomicrobiales</taxon>
        <taxon>Methylobacteriaceae</taxon>
        <taxon>Methylobacterium</taxon>
    </lineage>
</organism>
<dbReference type="SUPFAM" id="SSF58014">
    <property type="entry name" value="Coiled-coil domain of nucleotide exchange factor GrpE"/>
    <property type="match status" value="1"/>
</dbReference>
<evidence type="ECO:0000313" key="16">
    <source>
        <dbReference type="Proteomes" id="UP000199048"/>
    </source>
</evidence>
<evidence type="ECO:0000256" key="2">
    <source>
        <dbReference type="ARBA" id="ARBA00009054"/>
    </source>
</evidence>
<evidence type="ECO:0000256" key="5">
    <source>
        <dbReference type="ARBA" id="ARBA00023016"/>
    </source>
</evidence>
<feature type="region of interest" description="Disordered" evidence="14">
    <location>
        <begin position="1"/>
        <end position="38"/>
    </location>
</feature>
<dbReference type="GO" id="GO:0051087">
    <property type="term" value="F:protein-folding chaperone binding"/>
    <property type="evidence" value="ECO:0007669"/>
    <property type="project" value="InterPro"/>
</dbReference>
<dbReference type="STRING" id="582667.SAMN05192568_10334"/>